<name>A0AAW2RV24_9LAMI</name>
<protein>
    <submittedName>
        <fullName evidence="2">F-box protein SKIP24</fullName>
    </submittedName>
</protein>
<evidence type="ECO:0000259" key="1">
    <source>
        <dbReference type="Pfam" id="PF12937"/>
    </source>
</evidence>
<dbReference type="EMBL" id="JACGWM010000003">
    <property type="protein sequence ID" value="KAL0383291.1"/>
    <property type="molecule type" value="Genomic_DNA"/>
</dbReference>
<proteinExistence type="predicted"/>
<feature type="domain" description="F-box" evidence="1">
    <location>
        <begin position="3"/>
        <end position="52"/>
    </location>
</feature>
<comment type="caution">
    <text evidence="2">The sequence shown here is derived from an EMBL/GenBank/DDBJ whole genome shotgun (WGS) entry which is preliminary data.</text>
</comment>
<dbReference type="InterPro" id="IPR001810">
    <property type="entry name" value="F-box_dom"/>
</dbReference>
<evidence type="ECO:0000313" key="2">
    <source>
        <dbReference type="EMBL" id="KAL0383291.1"/>
    </source>
</evidence>
<dbReference type="Gene3D" id="1.20.1280.50">
    <property type="match status" value="1"/>
</dbReference>
<reference evidence="2" key="2">
    <citation type="journal article" date="2024" name="Plant">
        <title>Genomic evolution and insights into agronomic trait innovations of Sesamum species.</title>
        <authorList>
            <person name="Miao H."/>
            <person name="Wang L."/>
            <person name="Qu L."/>
            <person name="Liu H."/>
            <person name="Sun Y."/>
            <person name="Le M."/>
            <person name="Wang Q."/>
            <person name="Wei S."/>
            <person name="Zheng Y."/>
            <person name="Lin W."/>
            <person name="Duan Y."/>
            <person name="Cao H."/>
            <person name="Xiong S."/>
            <person name="Wang X."/>
            <person name="Wei L."/>
            <person name="Li C."/>
            <person name="Ma Q."/>
            <person name="Ju M."/>
            <person name="Zhao R."/>
            <person name="Li G."/>
            <person name="Mu C."/>
            <person name="Tian Q."/>
            <person name="Mei H."/>
            <person name="Zhang T."/>
            <person name="Gao T."/>
            <person name="Zhang H."/>
        </authorList>
    </citation>
    <scope>NUCLEOTIDE SEQUENCE</scope>
    <source>
        <strain evidence="2">KEN8</strain>
    </source>
</reference>
<dbReference type="InterPro" id="IPR036047">
    <property type="entry name" value="F-box-like_dom_sf"/>
</dbReference>
<accession>A0AAW2RV24</accession>
<dbReference type="SUPFAM" id="SSF81383">
    <property type="entry name" value="F-box domain"/>
    <property type="match status" value="1"/>
</dbReference>
<reference evidence="2" key="1">
    <citation type="submission" date="2020-06" db="EMBL/GenBank/DDBJ databases">
        <authorList>
            <person name="Li T."/>
            <person name="Hu X."/>
            <person name="Zhang T."/>
            <person name="Song X."/>
            <person name="Zhang H."/>
            <person name="Dai N."/>
            <person name="Sheng W."/>
            <person name="Hou X."/>
            <person name="Wei L."/>
        </authorList>
    </citation>
    <scope>NUCLEOTIDE SEQUENCE</scope>
    <source>
        <strain evidence="2">KEN8</strain>
        <tissue evidence="2">Leaf</tissue>
    </source>
</reference>
<dbReference type="Pfam" id="PF12937">
    <property type="entry name" value="F-box-like"/>
    <property type="match status" value="1"/>
</dbReference>
<sequence length="293" mass="33949">MSMLPDELWTRIMELGIQTKTLDHKNLCCLSITCRRLHRLAADDSLWSCLLLSDFPSSARDFNFLKNNDNSTSTVRDNNCSSSSAANVKFKSLYRIRFKGSTMRFICFMGCNLFGIEKAGMRRTEQKRLAHRRVVLRIESEIAERLRKIQEIELQTSAEKEKMNKAVAELLNVHKVRQASVALNVWQPEIIRGRQRQMIQQSNVPVDFRINALEMELSLCKQQIAGFDKALRVEKRRLDEAKEQLASVKYHPLQDFSSTSCQQNECRIRSKKLKHTSTVKFQVLFVLYSQIVS</sequence>
<gene>
    <name evidence="2" type="ORF">Scaly_0616400</name>
</gene>
<dbReference type="AlphaFoldDB" id="A0AAW2RV24"/>
<organism evidence="2">
    <name type="scientific">Sesamum calycinum</name>
    <dbReference type="NCBI Taxonomy" id="2727403"/>
    <lineage>
        <taxon>Eukaryota</taxon>
        <taxon>Viridiplantae</taxon>
        <taxon>Streptophyta</taxon>
        <taxon>Embryophyta</taxon>
        <taxon>Tracheophyta</taxon>
        <taxon>Spermatophyta</taxon>
        <taxon>Magnoliopsida</taxon>
        <taxon>eudicotyledons</taxon>
        <taxon>Gunneridae</taxon>
        <taxon>Pentapetalae</taxon>
        <taxon>asterids</taxon>
        <taxon>lamiids</taxon>
        <taxon>Lamiales</taxon>
        <taxon>Pedaliaceae</taxon>
        <taxon>Sesamum</taxon>
    </lineage>
</organism>